<dbReference type="GO" id="GO:0003677">
    <property type="term" value="F:DNA binding"/>
    <property type="evidence" value="ECO:0007669"/>
    <property type="project" value="InterPro"/>
</dbReference>
<dbReference type="Pfam" id="PF04542">
    <property type="entry name" value="Sigma70_r2"/>
    <property type="match status" value="1"/>
</dbReference>
<evidence type="ECO:0000313" key="8">
    <source>
        <dbReference type="Proteomes" id="UP001077662"/>
    </source>
</evidence>
<protein>
    <submittedName>
        <fullName evidence="7">Sigma-70 family RNA polymerase sigma factor</fullName>
    </submittedName>
</protein>
<dbReference type="SUPFAM" id="SSF88659">
    <property type="entry name" value="Sigma3 and sigma4 domains of RNA polymerase sigma factors"/>
    <property type="match status" value="1"/>
</dbReference>
<keyword evidence="2" id="KW-0805">Transcription regulation</keyword>
<gene>
    <name evidence="7" type="ORF">O0554_11755</name>
</gene>
<comment type="caution">
    <text evidence="7">The sequence shown here is derived from an EMBL/GenBank/DDBJ whole genome shotgun (WGS) entry which is preliminary data.</text>
</comment>
<organism evidence="7 8">
    <name type="scientific">Brevibacillus laterosporus</name>
    <name type="common">Bacillus laterosporus</name>
    <dbReference type="NCBI Taxonomy" id="1465"/>
    <lineage>
        <taxon>Bacteria</taxon>
        <taxon>Bacillati</taxon>
        <taxon>Bacillota</taxon>
        <taxon>Bacilli</taxon>
        <taxon>Bacillales</taxon>
        <taxon>Paenibacillaceae</taxon>
        <taxon>Brevibacillus</taxon>
    </lineage>
</organism>
<dbReference type="AlphaFoldDB" id="A0AAP3DFM6"/>
<keyword evidence="3" id="KW-0731">Sigma factor</keyword>
<dbReference type="Gene3D" id="1.10.10.10">
    <property type="entry name" value="Winged helix-like DNA-binding domain superfamily/Winged helix DNA-binding domain"/>
    <property type="match status" value="1"/>
</dbReference>
<dbReference type="InterPro" id="IPR013249">
    <property type="entry name" value="RNA_pol_sigma70_r4_t2"/>
</dbReference>
<dbReference type="InterPro" id="IPR013325">
    <property type="entry name" value="RNA_pol_sigma_r2"/>
</dbReference>
<dbReference type="Proteomes" id="UP001077662">
    <property type="component" value="Unassembled WGS sequence"/>
</dbReference>
<evidence type="ECO:0000256" key="3">
    <source>
        <dbReference type="ARBA" id="ARBA00023082"/>
    </source>
</evidence>
<dbReference type="GO" id="GO:0006352">
    <property type="term" value="P:DNA-templated transcription initiation"/>
    <property type="evidence" value="ECO:0007669"/>
    <property type="project" value="InterPro"/>
</dbReference>
<dbReference type="GO" id="GO:0016987">
    <property type="term" value="F:sigma factor activity"/>
    <property type="evidence" value="ECO:0007669"/>
    <property type="project" value="UniProtKB-KW"/>
</dbReference>
<dbReference type="InterPro" id="IPR036388">
    <property type="entry name" value="WH-like_DNA-bd_sf"/>
</dbReference>
<accession>A0AAP3DFM6</accession>
<comment type="similarity">
    <text evidence="1">Belongs to the sigma-70 factor family. ECF subfamily.</text>
</comment>
<dbReference type="InterPro" id="IPR007627">
    <property type="entry name" value="RNA_pol_sigma70_r2"/>
</dbReference>
<sequence length="201" mass="23742">MQDDQELVVLVQRGHKEAYTRIVDKYKGKIYAYLYRMIGQQQDAQDMAQDVFLKAYCHIHQYKPEHSFSSWLYRIAANHCIDELRKRKKAPRKNQNETTLVDKQTPEYILLEKERNQILQSHLLALDESYRTVLMLRHHEHFSYKEIGDILEIPVTTVQMRLHRAHKKLRESLLASVEGGGFHDLCEIETVPSLHERSTLS</sequence>
<dbReference type="InterPro" id="IPR039425">
    <property type="entry name" value="RNA_pol_sigma-70-like"/>
</dbReference>
<dbReference type="Pfam" id="PF08281">
    <property type="entry name" value="Sigma70_r4_2"/>
    <property type="match status" value="1"/>
</dbReference>
<dbReference type="InterPro" id="IPR013324">
    <property type="entry name" value="RNA_pol_sigma_r3/r4-like"/>
</dbReference>
<feature type="domain" description="RNA polymerase sigma factor 70 region 4 type 2" evidence="6">
    <location>
        <begin position="119"/>
        <end position="169"/>
    </location>
</feature>
<dbReference type="CDD" id="cd06171">
    <property type="entry name" value="Sigma70_r4"/>
    <property type="match status" value="1"/>
</dbReference>
<dbReference type="EMBL" id="JAPTNE010000014">
    <property type="protein sequence ID" value="MCZ0807589.1"/>
    <property type="molecule type" value="Genomic_DNA"/>
</dbReference>
<evidence type="ECO:0000313" key="7">
    <source>
        <dbReference type="EMBL" id="MCZ0807589.1"/>
    </source>
</evidence>
<proteinExistence type="inferred from homology"/>
<dbReference type="SUPFAM" id="SSF88946">
    <property type="entry name" value="Sigma2 domain of RNA polymerase sigma factors"/>
    <property type="match status" value="1"/>
</dbReference>
<dbReference type="PANTHER" id="PTHR43133">
    <property type="entry name" value="RNA POLYMERASE ECF-TYPE SIGMA FACTO"/>
    <property type="match status" value="1"/>
</dbReference>
<dbReference type="InterPro" id="IPR014284">
    <property type="entry name" value="RNA_pol_sigma-70_dom"/>
</dbReference>
<evidence type="ECO:0000256" key="4">
    <source>
        <dbReference type="ARBA" id="ARBA00023163"/>
    </source>
</evidence>
<dbReference type="NCBIfam" id="TIGR02937">
    <property type="entry name" value="sigma70-ECF"/>
    <property type="match status" value="1"/>
</dbReference>
<evidence type="ECO:0000259" key="6">
    <source>
        <dbReference type="Pfam" id="PF08281"/>
    </source>
</evidence>
<reference evidence="7" key="1">
    <citation type="submission" date="2022-09" db="EMBL/GenBank/DDBJ databases">
        <title>Genome analysis and characterization of larvicidal activity of Brevibacillus strains.</title>
        <authorList>
            <person name="Patrusheva E.V."/>
            <person name="Izotova A.O."/>
            <person name="Toshchakov S.V."/>
            <person name="Sineoky S.P."/>
        </authorList>
    </citation>
    <scope>NUCLEOTIDE SEQUENCE</scope>
    <source>
        <strain evidence="7">VKPM_B-13247</strain>
    </source>
</reference>
<name>A0AAP3DFM6_BRELA</name>
<dbReference type="Gene3D" id="1.10.1740.10">
    <property type="match status" value="1"/>
</dbReference>
<evidence type="ECO:0000256" key="1">
    <source>
        <dbReference type="ARBA" id="ARBA00010641"/>
    </source>
</evidence>
<dbReference type="RefSeq" id="WP_094701553.1">
    <property type="nucleotide sequence ID" value="NZ_JANSGW010000014.1"/>
</dbReference>
<evidence type="ECO:0000256" key="2">
    <source>
        <dbReference type="ARBA" id="ARBA00023015"/>
    </source>
</evidence>
<keyword evidence="4" id="KW-0804">Transcription</keyword>
<feature type="domain" description="RNA polymerase sigma-70 region 2" evidence="5">
    <location>
        <begin position="23"/>
        <end position="89"/>
    </location>
</feature>
<dbReference type="PANTHER" id="PTHR43133:SF51">
    <property type="entry name" value="RNA POLYMERASE SIGMA FACTOR"/>
    <property type="match status" value="1"/>
</dbReference>
<evidence type="ECO:0000259" key="5">
    <source>
        <dbReference type="Pfam" id="PF04542"/>
    </source>
</evidence>